<evidence type="ECO:0000256" key="3">
    <source>
        <dbReference type="PROSITE-ProRule" id="PRU10038"/>
    </source>
</evidence>
<dbReference type="Proteomes" id="UP000192132">
    <property type="component" value="Unassembled WGS sequence"/>
</dbReference>
<evidence type="ECO:0000259" key="4">
    <source>
        <dbReference type="Pfam" id="PF07859"/>
    </source>
</evidence>
<dbReference type="GO" id="GO:0004806">
    <property type="term" value="F:triacylglycerol lipase activity"/>
    <property type="evidence" value="ECO:0007669"/>
    <property type="project" value="TreeGrafter"/>
</dbReference>
<dbReference type="OrthoDB" id="9806180at2"/>
<dbReference type="InterPro" id="IPR013094">
    <property type="entry name" value="AB_hydrolase_3"/>
</dbReference>
<dbReference type="Pfam" id="PF07859">
    <property type="entry name" value="Abhydrolase_3"/>
    <property type="match status" value="1"/>
</dbReference>
<organism evidence="5 6">
    <name type="scientific">Alkanindiges hydrocarboniclasticus</name>
    <dbReference type="NCBI Taxonomy" id="1907941"/>
    <lineage>
        <taxon>Bacteria</taxon>
        <taxon>Pseudomonadati</taxon>
        <taxon>Pseudomonadota</taxon>
        <taxon>Gammaproteobacteria</taxon>
        <taxon>Moraxellales</taxon>
        <taxon>Moraxellaceae</taxon>
        <taxon>Alkanindiges</taxon>
    </lineage>
</organism>
<sequence length="302" mass="33206">MALPEHFKRYAIERILKLTCKIPSQYHLPVPVLRQSMTLASKSFPVRAEVDINPVKLGSCNAEQHVLYTNGLSKKVVLHIHGGVFFLGGPDTHRALASQIAAQTGASVYVLDYPLSPEHIYPTAVNAIKDAYMALIQAGHDAKDIIISGDSCGGNLALATVIALREAKIILPSALILMSPFLDLTLSGESMQLNKKLDAMLNRELLAQGSQYYVGDYPLDHPLVSPLFADLSGLPPTLIQVGSKEILLDDANRFKALADAAGNHIELNIYPGMWHVFQMFSPWVSMAEQSILELRDFMQRYA</sequence>
<evidence type="ECO:0000256" key="1">
    <source>
        <dbReference type="ARBA" id="ARBA00010515"/>
    </source>
</evidence>
<reference evidence="5 6" key="1">
    <citation type="submission" date="2016-10" db="EMBL/GenBank/DDBJ databases">
        <title>Draft Genome sequence of Alkanindiges sp. strain H1.</title>
        <authorList>
            <person name="Subhash Y."/>
            <person name="Lee S."/>
        </authorList>
    </citation>
    <scope>NUCLEOTIDE SEQUENCE [LARGE SCALE GENOMIC DNA]</scope>
    <source>
        <strain evidence="5 6">H1</strain>
    </source>
</reference>
<dbReference type="SUPFAM" id="SSF53474">
    <property type="entry name" value="alpha/beta-Hydrolases"/>
    <property type="match status" value="1"/>
</dbReference>
<feature type="domain" description="Alpha/beta hydrolase fold-3" evidence="4">
    <location>
        <begin position="77"/>
        <end position="278"/>
    </location>
</feature>
<comment type="similarity">
    <text evidence="1">Belongs to the 'GDXG' lipolytic enzyme family.</text>
</comment>
<evidence type="ECO:0000256" key="2">
    <source>
        <dbReference type="ARBA" id="ARBA00022801"/>
    </source>
</evidence>
<proteinExistence type="inferred from homology"/>
<dbReference type="Gene3D" id="3.40.50.1820">
    <property type="entry name" value="alpha/beta hydrolase"/>
    <property type="match status" value="1"/>
</dbReference>
<gene>
    <name evidence="5" type="ORF">BKE30_11575</name>
</gene>
<dbReference type="EMBL" id="MLCN01000029">
    <property type="protein sequence ID" value="ONG38791.1"/>
    <property type="molecule type" value="Genomic_DNA"/>
</dbReference>
<name>A0A1S8CSR4_9GAMM</name>
<dbReference type="RefSeq" id="WP_076878754.1">
    <property type="nucleotide sequence ID" value="NZ_MLCN01000029.1"/>
</dbReference>
<dbReference type="PANTHER" id="PTHR48081">
    <property type="entry name" value="AB HYDROLASE SUPERFAMILY PROTEIN C4A8.06C"/>
    <property type="match status" value="1"/>
</dbReference>
<protein>
    <recommendedName>
        <fullName evidence="4">Alpha/beta hydrolase fold-3 domain-containing protein</fullName>
    </recommendedName>
</protein>
<dbReference type="AlphaFoldDB" id="A0A1S8CSR4"/>
<dbReference type="PANTHER" id="PTHR48081:SF30">
    <property type="entry name" value="ACETYL-HYDROLASE LIPR-RELATED"/>
    <property type="match status" value="1"/>
</dbReference>
<dbReference type="PROSITE" id="PS01174">
    <property type="entry name" value="LIPASE_GDXG_SER"/>
    <property type="match status" value="1"/>
</dbReference>
<feature type="active site" evidence="3">
    <location>
        <position position="151"/>
    </location>
</feature>
<dbReference type="InterPro" id="IPR029058">
    <property type="entry name" value="AB_hydrolase_fold"/>
</dbReference>
<evidence type="ECO:0000313" key="6">
    <source>
        <dbReference type="Proteomes" id="UP000192132"/>
    </source>
</evidence>
<evidence type="ECO:0000313" key="5">
    <source>
        <dbReference type="EMBL" id="ONG38791.1"/>
    </source>
</evidence>
<comment type="caution">
    <text evidence="5">The sequence shown here is derived from an EMBL/GenBank/DDBJ whole genome shotgun (WGS) entry which is preliminary data.</text>
</comment>
<accession>A0A1S8CSR4</accession>
<dbReference type="STRING" id="1907941.BKE30_11575"/>
<dbReference type="InterPro" id="IPR033140">
    <property type="entry name" value="Lipase_GDXG_put_SER_AS"/>
</dbReference>
<keyword evidence="2" id="KW-0378">Hydrolase</keyword>
<keyword evidence="6" id="KW-1185">Reference proteome</keyword>
<dbReference type="InterPro" id="IPR050300">
    <property type="entry name" value="GDXG_lipolytic_enzyme"/>
</dbReference>